<name>A0A6C0HUT6_9ZZZZ</name>
<dbReference type="EMBL" id="MN740018">
    <property type="protein sequence ID" value="QHT84471.1"/>
    <property type="molecule type" value="Genomic_DNA"/>
</dbReference>
<sequence length="268" mass="31850">MNQNILSTIYHNNNFIKQTYKTLKKFRENVNNNMTGGAFSIDYKDNHIKFKKLIDDNLLKLYLSTPDENTNCISIIIDIKIGLAYIENATNNKYTNCFEQPELNNGKTIMEITIKLLKKYKDKFNIKQIQLKDNSFITCDDKTSIVLSDLSFLQHNETFYSRFGFKPRKDDDYENYMKNKAILSISKVKKIKLNKILIDYNNEIDSKLKQQLLEDYEVHLNYNIIQWFNHFSKVFMKKDCKLFKFIIEGIYKKLELIKLNNIGYTMKL</sequence>
<evidence type="ECO:0000313" key="1">
    <source>
        <dbReference type="EMBL" id="QHT84471.1"/>
    </source>
</evidence>
<proteinExistence type="predicted"/>
<accession>A0A6C0HUT6</accession>
<reference evidence="1" key="1">
    <citation type="journal article" date="2020" name="Nature">
        <title>Giant virus diversity and host interactions through global metagenomics.</title>
        <authorList>
            <person name="Schulz F."/>
            <person name="Roux S."/>
            <person name="Paez-Espino D."/>
            <person name="Jungbluth S."/>
            <person name="Walsh D.A."/>
            <person name="Denef V.J."/>
            <person name="McMahon K.D."/>
            <person name="Konstantinidis K.T."/>
            <person name="Eloe-Fadrosh E.A."/>
            <person name="Kyrpides N.C."/>
            <person name="Woyke T."/>
        </authorList>
    </citation>
    <scope>NUCLEOTIDE SEQUENCE</scope>
    <source>
        <strain evidence="1">GVMAG-M-3300023184-177</strain>
    </source>
</reference>
<organism evidence="1">
    <name type="scientific">viral metagenome</name>
    <dbReference type="NCBI Taxonomy" id="1070528"/>
    <lineage>
        <taxon>unclassified sequences</taxon>
        <taxon>metagenomes</taxon>
        <taxon>organismal metagenomes</taxon>
    </lineage>
</organism>
<protein>
    <submittedName>
        <fullName evidence="1">Uncharacterized protein</fullName>
    </submittedName>
</protein>
<dbReference type="AlphaFoldDB" id="A0A6C0HUT6"/>